<feature type="region of interest" description="Disordered" evidence="1">
    <location>
        <begin position="64"/>
        <end position="84"/>
    </location>
</feature>
<keyword evidence="2" id="KW-0732">Signal</keyword>
<feature type="signal peptide" evidence="2">
    <location>
        <begin position="1"/>
        <end position="18"/>
    </location>
</feature>
<feature type="chain" id="PRO_5025346119" description="Secreted protein" evidence="2">
    <location>
        <begin position="19"/>
        <end position="84"/>
    </location>
</feature>
<dbReference type="Proteomes" id="UP000467841">
    <property type="component" value="Unassembled WGS sequence"/>
</dbReference>
<dbReference type="AlphaFoldDB" id="A0A6D2L7T9"/>
<dbReference type="EMBL" id="CACVBM020001840">
    <property type="protein sequence ID" value="CAA7060917.1"/>
    <property type="molecule type" value="Genomic_DNA"/>
</dbReference>
<evidence type="ECO:0008006" key="5">
    <source>
        <dbReference type="Google" id="ProtNLM"/>
    </source>
</evidence>
<evidence type="ECO:0000256" key="2">
    <source>
        <dbReference type="SAM" id="SignalP"/>
    </source>
</evidence>
<sequence>MLDVFLFLSLSSAAVRRACDSEGSSFSKSASSVMIQETVKAWREATKLLYNTMRFRLSQFSVAGSASAGGIDQAHRGQWRRSRS</sequence>
<comment type="caution">
    <text evidence="3">The sequence shown here is derived from an EMBL/GenBank/DDBJ whole genome shotgun (WGS) entry which is preliminary data.</text>
</comment>
<reference evidence="3" key="1">
    <citation type="submission" date="2020-01" db="EMBL/GenBank/DDBJ databases">
        <authorList>
            <person name="Mishra B."/>
        </authorList>
    </citation>
    <scope>NUCLEOTIDE SEQUENCE [LARGE SCALE GENOMIC DNA]</scope>
</reference>
<name>A0A6D2L7T9_9BRAS</name>
<accession>A0A6D2L7T9</accession>
<protein>
    <recommendedName>
        <fullName evidence="5">Secreted protein</fullName>
    </recommendedName>
</protein>
<keyword evidence="4" id="KW-1185">Reference proteome</keyword>
<gene>
    <name evidence="3" type="ORF">MERR_LOCUS48153</name>
</gene>
<organism evidence="3 4">
    <name type="scientific">Microthlaspi erraticum</name>
    <dbReference type="NCBI Taxonomy" id="1685480"/>
    <lineage>
        <taxon>Eukaryota</taxon>
        <taxon>Viridiplantae</taxon>
        <taxon>Streptophyta</taxon>
        <taxon>Embryophyta</taxon>
        <taxon>Tracheophyta</taxon>
        <taxon>Spermatophyta</taxon>
        <taxon>Magnoliopsida</taxon>
        <taxon>eudicotyledons</taxon>
        <taxon>Gunneridae</taxon>
        <taxon>Pentapetalae</taxon>
        <taxon>rosids</taxon>
        <taxon>malvids</taxon>
        <taxon>Brassicales</taxon>
        <taxon>Brassicaceae</taxon>
        <taxon>Coluteocarpeae</taxon>
        <taxon>Microthlaspi</taxon>
    </lineage>
</organism>
<evidence type="ECO:0000313" key="3">
    <source>
        <dbReference type="EMBL" id="CAA7060917.1"/>
    </source>
</evidence>
<evidence type="ECO:0000256" key="1">
    <source>
        <dbReference type="SAM" id="MobiDB-lite"/>
    </source>
</evidence>
<evidence type="ECO:0000313" key="4">
    <source>
        <dbReference type="Proteomes" id="UP000467841"/>
    </source>
</evidence>
<proteinExistence type="predicted"/>